<keyword evidence="1" id="KW-0238">DNA-binding</keyword>
<dbReference type="PROSITE" id="PS50110">
    <property type="entry name" value="RESPONSE_REGULATORY"/>
    <property type="match status" value="1"/>
</dbReference>
<dbReference type="InterPro" id="IPR039420">
    <property type="entry name" value="WalR-like"/>
</dbReference>
<evidence type="ECO:0000313" key="6">
    <source>
        <dbReference type="Proteomes" id="UP000008394"/>
    </source>
</evidence>
<dbReference type="EMBL" id="CP002915">
    <property type="protein sequence ID" value="AEK30634.1"/>
    <property type="molecule type" value="Genomic_DNA"/>
</dbReference>
<dbReference type="GO" id="GO:0003677">
    <property type="term" value="F:DNA binding"/>
    <property type="evidence" value="ECO:0007669"/>
    <property type="project" value="UniProtKB-KW"/>
</dbReference>
<feature type="domain" description="HTH luxR-type" evidence="3">
    <location>
        <begin position="180"/>
        <end position="245"/>
    </location>
</feature>
<dbReference type="SUPFAM" id="SSF46894">
    <property type="entry name" value="C-terminal effector domain of the bipartite response regulators"/>
    <property type="match status" value="1"/>
</dbReference>
<dbReference type="SMART" id="SM00448">
    <property type="entry name" value="REC"/>
    <property type="match status" value="1"/>
</dbReference>
<evidence type="ECO:0000256" key="2">
    <source>
        <dbReference type="PROSITE-ProRule" id="PRU00169"/>
    </source>
</evidence>
<name>A0A806FMW2_BIFAN</name>
<dbReference type="InterPro" id="IPR016032">
    <property type="entry name" value="Sig_transdc_resp-reg_C-effctor"/>
</dbReference>
<dbReference type="Gene3D" id="3.40.50.2300">
    <property type="match status" value="1"/>
</dbReference>
<dbReference type="KEGG" id="bnm:BALAC2494_00070"/>
<evidence type="ECO:0000256" key="1">
    <source>
        <dbReference type="ARBA" id="ARBA00023125"/>
    </source>
</evidence>
<dbReference type="InterPro" id="IPR000792">
    <property type="entry name" value="Tscrpt_reg_LuxR_C"/>
</dbReference>
<evidence type="ECO:0000259" key="3">
    <source>
        <dbReference type="PROSITE" id="PS50043"/>
    </source>
</evidence>
<reference evidence="5 6" key="1">
    <citation type="journal article" date="2011" name="J. Bacteriol.">
        <title>Genome Sequence of the Probiotic Strain Bifidobacterium animalis subsp. lactis CNCM I-2494.</title>
        <authorList>
            <person name="Chervaux C."/>
            <person name="Grimaldi C."/>
            <person name="Bolotin A."/>
            <person name="Quinquis B."/>
            <person name="Legrain-Raspaud S."/>
            <person name="van Hylckama Vlieg J.E."/>
            <person name="Denariaz G."/>
            <person name="Smokvina T."/>
        </authorList>
    </citation>
    <scope>NUCLEOTIDE SEQUENCE [LARGE SCALE GENOMIC DNA]</scope>
    <source>
        <strain evidence="5 6">CNCM I-2494</strain>
    </source>
</reference>
<dbReference type="Proteomes" id="UP000008394">
    <property type="component" value="Chromosome"/>
</dbReference>
<dbReference type="GO" id="GO:0000160">
    <property type="term" value="P:phosphorelay signal transduction system"/>
    <property type="evidence" value="ECO:0007669"/>
    <property type="project" value="InterPro"/>
</dbReference>
<feature type="modified residue" description="4-aspartylphosphate" evidence="2">
    <location>
        <position position="110"/>
    </location>
</feature>
<feature type="domain" description="Response regulatory" evidence="4">
    <location>
        <begin position="56"/>
        <end position="169"/>
    </location>
</feature>
<dbReference type="InterPro" id="IPR036388">
    <property type="entry name" value="WH-like_DNA-bd_sf"/>
</dbReference>
<gene>
    <name evidence="5" type="ORF">BALAC2494_00070</name>
</gene>
<dbReference type="AlphaFoldDB" id="A0A806FMW2"/>
<dbReference type="GO" id="GO:0006355">
    <property type="term" value="P:regulation of DNA-templated transcription"/>
    <property type="evidence" value="ECO:0007669"/>
    <property type="project" value="InterPro"/>
</dbReference>
<dbReference type="InterPro" id="IPR001789">
    <property type="entry name" value="Sig_transdc_resp-reg_receiver"/>
</dbReference>
<protein>
    <submittedName>
        <fullName evidence="5">Two-component response regulator</fullName>
    </submittedName>
</protein>
<evidence type="ECO:0000313" key="5">
    <source>
        <dbReference type="EMBL" id="AEK30634.1"/>
    </source>
</evidence>
<accession>A0A806FMW2</accession>
<dbReference type="PANTHER" id="PTHR43214:SF44">
    <property type="entry name" value="TWO-COMPONENT RESPONSE REGULATOR"/>
    <property type="match status" value="1"/>
</dbReference>
<organism evidence="5 6">
    <name type="scientific">Bifidobacterium animalis subsp. lactis CNCM I-2494</name>
    <dbReference type="NCBI Taxonomy" id="1042403"/>
    <lineage>
        <taxon>Bacteria</taxon>
        <taxon>Bacillati</taxon>
        <taxon>Actinomycetota</taxon>
        <taxon>Actinomycetes</taxon>
        <taxon>Bifidobacteriales</taxon>
        <taxon>Bifidobacteriaceae</taxon>
        <taxon>Bifidobacterium</taxon>
    </lineage>
</organism>
<dbReference type="InterPro" id="IPR011006">
    <property type="entry name" value="CheY-like_superfamily"/>
</dbReference>
<dbReference type="PROSITE" id="PS00622">
    <property type="entry name" value="HTH_LUXR_1"/>
    <property type="match status" value="1"/>
</dbReference>
<dbReference type="Gene3D" id="1.10.10.10">
    <property type="entry name" value="Winged helix-like DNA-binding domain superfamily/Winged helix DNA-binding domain"/>
    <property type="match status" value="1"/>
</dbReference>
<dbReference type="PROSITE" id="PS50043">
    <property type="entry name" value="HTH_LUXR_2"/>
    <property type="match status" value="1"/>
</dbReference>
<evidence type="ECO:0000259" key="4">
    <source>
        <dbReference type="PROSITE" id="PS50110"/>
    </source>
</evidence>
<dbReference type="Pfam" id="PF00072">
    <property type="entry name" value="Response_reg"/>
    <property type="match status" value="1"/>
</dbReference>
<proteinExistence type="predicted"/>
<dbReference type="SUPFAM" id="SSF52172">
    <property type="entry name" value="CheY-like"/>
    <property type="match status" value="1"/>
</dbReference>
<dbReference type="PANTHER" id="PTHR43214">
    <property type="entry name" value="TWO-COMPONENT RESPONSE REGULATOR"/>
    <property type="match status" value="1"/>
</dbReference>
<dbReference type="SMART" id="SM00421">
    <property type="entry name" value="HTH_LUXR"/>
    <property type="match status" value="1"/>
</dbReference>
<dbReference type="CDD" id="cd06170">
    <property type="entry name" value="LuxR_C_like"/>
    <property type="match status" value="1"/>
</dbReference>
<keyword evidence="2" id="KW-0597">Phosphoprotein</keyword>
<sequence length="247" mass="27259">MYTNLVHSMHLPDLPPPAHAIVFPTWLSAGLGGRIDDDAGMTTKTSEATDRHGRYTLGIVDNDPLVAEAPRSSFERFHAPLEVIWALTDPEDALVHCLHAKGRPDVLLTDIDMPRLSGLGLFHELQTRKLPITVIGISAFPNIAEEPGLVILPKESAVEEIVQLAGMLRRDDDLTRWFPTPTKPNPLSPSELHALTHYSEGLTTTAIAHTMHVSESSMKTFAKRAYEKLDAHSRTEAIAICVRNGWI</sequence>
<dbReference type="Pfam" id="PF00196">
    <property type="entry name" value="GerE"/>
    <property type="match status" value="1"/>
</dbReference>